<reference evidence="2 3" key="1">
    <citation type="submission" date="2014-04" db="EMBL/GenBank/DDBJ databases">
        <title>Evolutionary Origins and Diversification of the Mycorrhizal Mutualists.</title>
        <authorList>
            <consortium name="DOE Joint Genome Institute"/>
            <consortium name="Mycorrhizal Genomics Consortium"/>
            <person name="Kohler A."/>
            <person name="Kuo A."/>
            <person name="Nagy L.G."/>
            <person name="Floudas D."/>
            <person name="Copeland A."/>
            <person name="Barry K.W."/>
            <person name="Cichocki N."/>
            <person name="Veneault-Fourrey C."/>
            <person name="LaButti K."/>
            <person name="Lindquist E.A."/>
            <person name="Lipzen A."/>
            <person name="Lundell T."/>
            <person name="Morin E."/>
            <person name="Murat C."/>
            <person name="Riley R."/>
            <person name="Ohm R."/>
            <person name="Sun H."/>
            <person name="Tunlid A."/>
            <person name="Henrissat B."/>
            <person name="Grigoriev I.V."/>
            <person name="Hibbett D.S."/>
            <person name="Martin F."/>
        </authorList>
    </citation>
    <scope>NUCLEOTIDE SEQUENCE [LARGE SCALE GENOMIC DNA]</scope>
    <source>
        <strain evidence="2 3">Koide BX008</strain>
    </source>
</reference>
<evidence type="ECO:0000256" key="1">
    <source>
        <dbReference type="SAM" id="MobiDB-lite"/>
    </source>
</evidence>
<name>A0A0C2SK46_AMAMK</name>
<dbReference type="InParanoid" id="A0A0C2SK46"/>
<feature type="compositionally biased region" description="Polar residues" evidence="1">
    <location>
        <begin position="153"/>
        <end position="173"/>
    </location>
</feature>
<feature type="compositionally biased region" description="Polar residues" evidence="1">
    <location>
        <begin position="307"/>
        <end position="326"/>
    </location>
</feature>
<feature type="compositionally biased region" description="Polar residues" evidence="1">
    <location>
        <begin position="183"/>
        <end position="198"/>
    </location>
</feature>
<feature type="region of interest" description="Disordered" evidence="1">
    <location>
        <begin position="131"/>
        <end position="198"/>
    </location>
</feature>
<dbReference type="EMBL" id="KN818257">
    <property type="protein sequence ID" value="KIL63560.1"/>
    <property type="molecule type" value="Genomic_DNA"/>
</dbReference>
<feature type="compositionally biased region" description="Basic and acidic residues" evidence="1">
    <location>
        <begin position="287"/>
        <end position="306"/>
    </location>
</feature>
<keyword evidence="3" id="KW-1185">Reference proteome</keyword>
<dbReference type="AlphaFoldDB" id="A0A0C2SK46"/>
<feature type="region of interest" description="Disordered" evidence="1">
    <location>
        <begin position="54"/>
        <end position="85"/>
    </location>
</feature>
<dbReference type="HOGENOM" id="CLU_026717_0_0_1"/>
<protein>
    <submittedName>
        <fullName evidence="2">Uncharacterized protein</fullName>
    </submittedName>
</protein>
<feature type="region of interest" description="Disordered" evidence="1">
    <location>
        <begin position="274"/>
        <end position="369"/>
    </location>
</feature>
<gene>
    <name evidence="2" type="ORF">M378DRAFT_12011</name>
</gene>
<sequence>MSMHEQSTLLNILEKVYYLHMHKLQDYIDEYYSESAQPIDLGFYKTKRSPKTAAMKSKVHSELSHTQLKDARRTRKPETAASKLMETSLRGSCILSSTPPNHLVDSEMRLSSHRSLAPAQHYVERSCLEPHTITREGHNPSAEAVSRREQKSRTAPSSQSDWQRTVAQTSKNLDSPESRFHSCKNSSRQMLSRATNIETSPPSHCTLTRVHAETDCDNPKLDCQRLTRDGLKPSHHTKLESTKTHRIMRARRDTASTLSRAKLSKNLDVVPEPHRIELENVPPTPRGRVDDDRLSPHVWKPPDKSSTKPQTSWIVNSNVDITSANKHSPLKPEAQTVPPRSSRSLQKLQESSATNSSIDSPGVPQFEYSPSKYEAQTVPVLRPTRSLEELILDSNKELEWRAHRKAKLCMQRIRKPPDKSVSRGFQSEALRFVKSSVQRLSNMKLPAFDSVVCRQARLAPRLVPNG</sequence>
<accession>A0A0C2SK46</accession>
<evidence type="ECO:0000313" key="2">
    <source>
        <dbReference type="EMBL" id="KIL63560.1"/>
    </source>
</evidence>
<feature type="compositionally biased region" description="Polar residues" evidence="1">
    <location>
        <begin position="338"/>
        <end position="359"/>
    </location>
</feature>
<organism evidence="2 3">
    <name type="scientific">Amanita muscaria (strain Koide BX008)</name>
    <dbReference type="NCBI Taxonomy" id="946122"/>
    <lineage>
        <taxon>Eukaryota</taxon>
        <taxon>Fungi</taxon>
        <taxon>Dikarya</taxon>
        <taxon>Basidiomycota</taxon>
        <taxon>Agaricomycotina</taxon>
        <taxon>Agaricomycetes</taxon>
        <taxon>Agaricomycetidae</taxon>
        <taxon>Agaricales</taxon>
        <taxon>Pluteineae</taxon>
        <taxon>Amanitaceae</taxon>
        <taxon>Amanita</taxon>
    </lineage>
</organism>
<dbReference type="Proteomes" id="UP000054549">
    <property type="component" value="Unassembled WGS sequence"/>
</dbReference>
<feature type="compositionally biased region" description="Basic and acidic residues" evidence="1">
    <location>
        <begin position="59"/>
        <end position="71"/>
    </location>
</feature>
<evidence type="ECO:0000313" key="3">
    <source>
        <dbReference type="Proteomes" id="UP000054549"/>
    </source>
</evidence>
<proteinExistence type="predicted"/>